<evidence type="ECO:0000256" key="8">
    <source>
        <dbReference type="ARBA" id="ARBA00022824"/>
    </source>
</evidence>
<sequence>MHYTLYVHVLVCCVGMARAFCPSQCTCVFHGRTDGTGSRSVLCNDPDMADIPVNVPVDTIKLRVEKTAVRRIPTEAFYYLVELRYLWITYNSISSVDTGSFYNLKVLHELRLDGNMISLFPWESLREMPSLRTLDLHNNRLTMVPPEAVPYLVNITYLDLSSNKLATLPSDLMNIWPPFNKAPVANGSQKIVLGLQDNPWFCDCKISKLIEISKMANTPVVLMDLFLTCTAPENLAGVLFQRAELENCVKPVVMTSATKITSSLGSNVLLRCDATGLPTPSMSWVKADGSMVDNTVQESPGEGVRWSIMSLTAILSKDAGNYSCKAKNVAGDAEATISVSVAGSMSTTLPPVTTSFSTGPTSLGSTFTPATVDVSNSPSVTPTTLPMTSTDKPIPTTIPQKAPLKPAKRGNGNVKDLEIVEETVDSAVLLWTVDGLSADTPLTVVYSPYGENDSKQTVETTAGSGKELLEGLSPGVRYSVCLVAKGSASGKDPCVDFYTLDNVDNSGQSQLFMVISGFVCLLILPLIALLIYKILALYCKASNTPTDEEDLEKDSYVKFETISMKHRTLNSHPKELWARRPTHDSERMLLCSRSSIDSQMTYKSDSSRSEYLC</sequence>
<dbReference type="GO" id="GO:0007601">
    <property type="term" value="P:visual perception"/>
    <property type="evidence" value="ECO:0007669"/>
    <property type="project" value="UniProtKB-KW"/>
</dbReference>
<evidence type="ECO:0000256" key="7">
    <source>
        <dbReference type="ARBA" id="ARBA00022737"/>
    </source>
</evidence>
<dbReference type="InterPro" id="IPR036116">
    <property type="entry name" value="FN3_sf"/>
</dbReference>
<dbReference type="PANTHER" id="PTHR45842:SF8">
    <property type="entry name" value="LEUCINE-RICH REPEAT, IMMUNOGLOBULIN-LIKE DOMAIN AND TRANSMEMBRANE DOMAIN-CONTAINING PROTEIN 3"/>
    <property type="match status" value="1"/>
</dbReference>
<evidence type="ECO:0000256" key="5">
    <source>
        <dbReference type="ARBA" id="ARBA00022692"/>
    </source>
</evidence>
<dbReference type="InterPro" id="IPR013098">
    <property type="entry name" value="Ig_I-set"/>
</dbReference>
<dbReference type="InterPro" id="IPR003598">
    <property type="entry name" value="Ig_sub2"/>
</dbReference>
<evidence type="ECO:0000256" key="13">
    <source>
        <dbReference type="ARBA" id="ARBA00023273"/>
    </source>
</evidence>
<evidence type="ECO:0000256" key="10">
    <source>
        <dbReference type="ARBA" id="ARBA00023136"/>
    </source>
</evidence>
<dbReference type="InterPro" id="IPR050467">
    <property type="entry name" value="LRFN"/>
</dbReference>
<reference evidence="22" key="1">
    <citation type="submission" date="2025-08" db="UniProtKB">
        <authorList>
            <consortium name="Ensembl"/>
        </authorList>
    </citation>
    <scope>IDENTIFICATION</scope>
</reference>
<dbReference type="PROSITE" id="PS51450">
    <property type="entry name" value="LRR"/>
    <property type="match status" value="1"/>
</dbReference>
<dbReference type="SUPFAM" id="SSF48726">
    <property type="entry name" value="Immunoglobulin"/>
    <property type="match status" value="1"/>
</dbReference>
<dbReference type="InterPro" id="IPR013783">
    <property type="entry name" value="Ig-like_fold"/>
</dbReference>
<dbReference type="InterPro" id="IPR007110">
    <property type="entry name" value="Ig-like_dom"/>
</dbReference>
<feature type="region of interest" description="Disordered" evidence="17">
    <location>
        <begin position="368"/>
        <end position="410"/>
    </location>
</feature>
<dbReference type="Proteomes" id="UP000694523">
    <property type="component" value="Unplaced"/>
</dbReference>
<dbReference type="InterPro" id="IPR032675">
    <property type="entry name" value="LRR_dom_sf"/>
</dbReference>
<feature type="domain" description="Ig-like" evidence="20">
    <location>
        <begin position="251"/>
        <end position="340"/>
    </location>
</feature>
<dbReference type="PROSITE" id="PS50835">
    <property type="entry name" value="IG_LIKE"/>
    <property type="match status" value="1"/>
</dbReference>
<keyword evidence="11" id="KW-1015">Disulfide bond</keyword>
<evidence type="ECO:0000256" key="15">
    <source>
        <dbReference type="ARBA" id="ARBA00023319"/>
    </source>
</evidence>
<evidence type="ECO:0000256" key="18">
    <source>
        <dbReference type="SAM" id="Phobius"/>
    </source>
</evidence>
<evidence type="ECO:0000256" key="14">
    <source>
        <dbReference type="ARBA" id="ARBA00023305"/>
    </source>
</evidence>
<name>A0A8C6TI00_9GOBI</name>
<keyword evidence="8" id="KW-0256">Endoplasmic reticulum</keyword>
<proteinExistence type="predicted"/>
<evidence type="ECO:0000256" key="11">
    <source>
        <dbReference type="ARBA" id="ARBA00023157"/>
    </source>
</evidence>
<dbReference type="SUPFAM" id="SSF52058">
    <property type="entry name" value="L domain-like"/>
    <property type="match status" value="1"/>
</dbReference>
<evidence type="ECO:0000256" key="6">
    <source>
        <dbReference type="ARBA" id="ARBA00022729"/>
    </source>
</evidence>
<evidence type="ECO:0000256" key="9">
    <source>
        <dbReference type="ARBA" id="ARBA00022989"/>
    </source>
</evidence>
<protein>
    <submittedName>
        <fullName evidence="22">Info leucine-rich repeat, immunoglobulin-like and transmembrane domains 3a</fullName>
    </submittedName>
</protein>
<evidence type="ECO:0000256" key="12">
    <source>
        <dbReference type="ARBA" id="ARBA00023180"/>
    </source>
</evidence>
<dbReference type="SMART" id="SM00409">
    <property type="entry name" value="IG"/>
    <property type="match status" value="1"/>
</dbReference>
<dbReference type="FunFam" id="2.60.40.10:FF:000744">
    <property type="entry name" value="Leucine rich repeat, Ig-like and transmembrane domains 1"/>
    <property type="match status" value="1"/>
</dbReference>
<feature type="compositionally biased region" description="Polar residues" evidence="17">
    <location>
        <begin position="368"/>
        <end position="391"/>
    </location>
</feature>
<dbReference type="InterPro" id="IPR003961">
    <property type="entry name" value="FN3_dom"/>
</dbReference>
<dbReference type="GO" id="GO:0005789">
    <property type="term" value="C:endoplasmic reticulum membrane"/>
    <property type="evidence" value="ECO:0007669"/>
    <property type="project" value="UniProtKB-SubCell"/>
</dbReference>
<evidence type="ECO:0000256" key="2">
    <source>
        <dbReference type="ARBA" id="ARBA00004389"/>
    </source>
</evidence>
<dbReference type="SMART" id="SM00369">
    <property type="entry name" value="LRR_TYP"/>
    <property type="match status" value="4"/>
</dbReference>
<dbReference type="Ensembl" id="ENSNMLT00000023566.1">
    <property type="protein sequence ID" value="ENSNMLP00000021019.1"/>
    <property type="gene ID" value="ENSNMLG00000013674.1"/>
</dbReference>
<dbReference type="Gene3D" id="3.80.10.10">
    <property type="entry name" value="Ribonuclease Inhibitor"/>
    <property type="match status" value="1"/>
</dbReference>
<comment type="subcellular location">
    <subcellularLocation>
        <location evidence="1">Cell projection</location>
        <location evidence="1">Dendrite</location>
    </subcellularLocation>
    <subcellularLocation>
        <location evidence="16">Endomembrane system</location>
        <topology evidence="16">Single-pass type I membrane protein</topology>
    </subcellularLocation>
    <subcellularLocation>
        <location evidence="2">Endoplasmic reticulum membrane</location>
        <topology evidence="2">Single-pass membrane protein</topology>
    </subcellularLocation>
</comment>
<keyword evidence="9 18" id="KW-1133">Transmembrane helix</keyword>
<dbReference type="SMART" id="SM00408">
    <property type="entry name" value="IGc2"/>
    <property type="match status" value="1"/>
</dbReference>
<evidence type="ECO:0000313" key="22">
    <source>
        <dbReference type="Ensembl" id="ENSNMLP00000021019.1"/>
    </source>
</evidence>
<keyword evidence="13" id="KW-0966">Cell projection</keyword>
<dbReference type="Gene3D" id="2.60.40.10">
    <property type="entry name" value="Immunoglobulins"/>
    <property type="match status" value="1"/>
</dbReference>
<dbReference type="InterPro" id="IPR003591">
    <property type="entry name" value="Leu-rich_rpt_typical-subtyp"/>
</dbReference>
<evidence type="ECO:0000313" key="23">
    <source>
        <dbReference type="Proteomes" id="UP000694523"/>
    </source>
</evidence>
<dbReference type="PROSITE" id="PS50853">
    <property type="entry name" value="FN3"/>
    <property type="match status" value="1"/>
</dbReference>
<evidence type="ECO:0000256" key="4">
    <source>
        <dbReference type="ARBA" id="ARBA00022614"/>
    </source>
</evidence>
<evidence type="ECO:0000256" key="1">
    <source>
        <dbReference type="ARBA" id="ARBA00004279"/>
    </source>
</evidence>
<keyword evidence="23" id="KW-1185">Reference proteome</keyword>
<evidence type="ECO:0000256" key="19">
    <source>
        <dbReference type="SAM" id="SignalP"/>
    </source>
</evidence>
<accession>A0A8C6TI00</accession>
<keyword evidence="15" id="KW-0393">Immunoglobulin domain</keyword>
<dbReference type="InterPro" id="IPR001611">
    <property type="entry name" value="Leu-rich_rpt"/>
</dbReference>
<feature type="signal peptide" evidence="19">
    <location>
        <begin position="1"/>
        <end position="19"/>
    </location>
</feature>
<feature type="chain" id="PRO_5034336130" evidence="19">
    <location>
        <begin position="20"/>
        <end position="613"/>
    </location>
</feature>
<dbReference type="GO" id="GO:0030425">
    <property type="term" value="C:dendrite"/>
    <property type="evidence" value="ECO:0007669"/>
    <property type="project" value="UniProtKB-SubCell"/>
</dbReference>
<dbReference type="FunFam" id="3.80.10.10:FF:000058">
    <property type="entry name" value="immunoglobulin superfamily containing leucine-rich repeat protein 2"/>
    <property type="match status" value="1"/>
</dbReference>
<dbReference type="CDD" id="cd00063">
    <property type="entry name" value="FN3"/>
    <property type="match status" value="1"/>
</dbReference>
<evidence type="ECO:0000259" key="21">
    <source>
        <dbReference type="PROSITE" id="PS50853"/>
    </source>
</evidence>
<evidence type="ECO:0000256" key="17">
    <source>
        <dbReference type="SAM" id="MobiDB-lite"/>
    </source>
</evidence>
<dbReference type="AlphaFoldDB" id="A0A8C6TI00"/>
<evidence type="ECO:0000259" key="20">
    <source>
        <dbReference type="PROSITE" id="PS50835"/>
    </source>
</evidence>
<dbReference type="InterPro" id="IPR036179">
    <property type="entry name" value="Ig-like_dom_sf"/>
</dbReference>
<keyword evidence="14" id="KW-0844">Vision</keyword>
<keyword evidence="10 18" id="KW-0472">Membrane</keyword>
<feature type="domain" description="Fibronectin type-III" evidence="21">
    <location>
        <begin position="413"/>
        <end position="502"/>
    </location>
</feature>
<dbReference type="InterPro" id="IPR003599">
    <property type="entry name" value="Ig_sub"/>
</dbReference>
<reference evidence="22" key="2">
    <citation type="submission" date="2025-09" db="UniProtKB">
        <authorList>
            <consortium name="Ensembl"/>
        </authorList>
    </citation>
    <scope>IDENTIFICATION</scope>
</reference>
<feature type="transmembrane region" description="Helical" evidence="18">
    <location>
        <begin position="511"/>
        <end position="532"/>
    </location>
</feature>
<evidence type="ECO:0000256" key="3">
    <source>
        <dbReference type="ARBA" id="ARBA00022606"/>
    </source>
</evidence>
<keyword evidence="12" id="KW-0325">Glycoprotein</keyword>
<dbReference type="SUPFAM" id="SSF49265">
    <property type="entry name" value="Fibronectin type III"/>
    <property type="match status" value="1"/>
</dbReference>
<keyword evidence="5 18" id="KW-0812">Transmembrane</keyword>
<evidence type="ECO:0000256" key="16">
    <source>
        <dbReference type="ARBA" id="ARBA00046288"/>
    </source>
</evidence>
<dbReference type="Pfam" id="PF13855">
    <property type="entry name" value="LRR_8"/>
    <property type="match status" value="2"/>
</dbReference>
<keyword evidence="7" id="KW-0677">Repeat</keyword>
<organism evidence="22 23">
    <name type="scientific">Neogobius melanostomus</name>
    <name type="common">round goby</name>
    <dbReference type="NCBI Taxonomy" id="47308"/>
    <lineage>
        <taxon>Eukaryota</taxon>
        <taxon>Metazoa</taxon>
        <taxon>Chordata</taxon>
        <taxon>Craniata</taxon>
        <taxon>Vertebrata</taxon>
        <taxon>Euteleostomi</taxon>
        <taxon>Actinopterygii</taxon>
        <taxon>Neopterygii</taxon>
        <taxon>Teleostei</taxon>
        <taxon>Neoteleostei</taxon>
        <taxon>Acanthomorphata</taxon>
        <taxon>Gobiaria</taxon>
        <taxon>Gobiiformes</taxon>
        <taxon>Gobioidei</taxon>
        <taxon>Gobiidae</taxon>
        <taxon>Benthophilinae</taxon>
        <taxon>Neogobiini</taxon>
        <taxon>Neogobius</taxon>
    </lineage>
</organism>
<keyword evidence="6 19" id="KW-0732">Signal</keyword>
<keyword evidence="3" id="KW-0716">Sensory transduction</keyword>
<dbReference type="PANTHER" id="PTHR45842">
    <property type="entry name" value="SYNAPTIC ADHESION-LIKE MOLECULE SALM"/>
    <property type="match status" value="1"/>
</dbReference>
<keyword evidence="4" id="KW-0433">Leucine-rich repeat</keyword>
<dbReference type="Pfam" id="PF07679">
    <property type="entry name" value="I-set"/>
    <property type="match status" value="1"/>
</dbReference>